<keyword evidence="1" id="KW-0805">Transcription regulation</keyword>
<dbReference type="InterPro" id="IPR009057">
    <property type="entry name" value="Homeodomain-like_sf"/>
</dbReference>
<gene>
    <name evidence="5" type="ORF">SAMN05660226_02012</name>
</gene>
<dbReference type="PROSITE" id="PS01124">
    <property type="entry name" value="HTH_ARAC_FAMILY_2"/>
    <property type="match status" value="1"/>
</dbReference>
<keyword evidence="6" id="KW-1185">Reference proteome</keyword>
<accession>A0A1T5CAT1</accession>
<dbReference type="Pfam" id="PF12833">
    <property type="entry name" value="HTH_18"/>
    <property type="match status" value="1"/>
</dbReference>
<organism evidence="5 6">
    <name type="scientific">Parapedobacter luteus</name>
    <dbReference type="NCBI Taxonomy" id="623280"/>
    <lineage>
        <taxon>Bacteria</taxon>
        <taxon>Pseudomonadati</taxon>
        <taxon>Bacteroidota</taxon>
        <taxon>Sphingobacteriia</taxon>
        <taxon>Sphingobacteriales</taxon>
        <taxon>Sphingobacteriaceae</taxon>
        <taxon>Parapedobacter</taxon>
    </lineage>
</organism>
<dbReference type="AlphaFoldDB" id="A0A1T5CAT1"/>
<reference evidence="5 6" key="1">
    <citation type="submission" date="2017-02" db="EMBL/GenBank/DDBJ databases">
        <authorList>
            <person name="Peterson S.W."/>
        </authorList>
    </citation>
    <scope>NUCLEOTIDE SEQUENCE [LARGE SCALE GENOMIC DNA]</scope>
    <source>
        <strain evidence="5 6">DSM 22899</strain>
    </source>
</reference>
<evidence type="ECO:0000256" key="3">
    <source>
        <dbReference type="ARBA" id="ARBA00023163"/>
    </source>
</evidence>
<evidence type="ECO:0000256" key="1">
    <source>
        <dbReference type="ARBA" id="ARBA00023015"/>
    </source>
</evidence>
<dbReference type="Gene3D" id="1.10.10.60">
    <property type="entry name" value="Homeodomain-like"/>
    <property type="match status" value="1"/>
</dbReference>
<keyword evidence="2 5" id="KW-0238">DNA-binding</keyword>
<sequence length="308" mass="35130">MEKTQHEFQLLSLQAYTMESPHVQDDGDAGYFTVIRTFTPLKLAIGSQHYEVPGDKLVFIRPTKTIRMLSVEDSRGFVVSFTSSFYERSGSDSYILNSALYYDKEKALQVAGTGDTETDFRRMINNRLERCPDKHTNLYAAVAHACVEYLLLEGLLWLQLEPATISNRAFSPNRTVNTFLILVNQHCQQHTDVAYYAQQLHIAPRKLSDLCYQILGKSAKRVITDIVLTAALHCIRNSDLSISEIAYEMGFAEESNFRRFVKKHTGRIPSAFRNELDLHHRTNKLTEKTNPAGEQRCMMVNHLMTKGA</sequence>
<dbReference type="PANTHER" id="PTHR43280:SF32">
    <property type="entry name" value="TRANSCRIPTIONAL REGULATORY PROTEIN"/>
    <property type="match status" value="1"/>
</dbReference>
<dbReference type="PANTHER" id="PTHR43280">
    <property type="entry name" value="ARAC-FAMILY TRANSCRIPTIONAL REGULATOR"/>
    <property type="match status" value="1"/>
</dbReference>
<dbReference type="STRING" id="623280.SAMN05660226_02012"/>
<dbReference type="EMBL" id="FUYS01000004">
    <property type="protein sequence ID" value="SKB56483.1"/>
    <property type="molecule type" value="Genomic_DNA"/>
</dbReference>
<name>A0A1T5CAT1_9SPHI</name>
<evidence type="ECO:0000259" key="4">
    <source>
        <dbReference type="PROSITE" id="PS01124"/>
    </source>
</evidence>
<protein>
    <submittedName>
        <fullName evidence="5">AraC-type DNA-binding protein</fullName>
    </submittedName>
</protein>
<dbReference type="OrthoDB" id="2611870at2"/>
<dbReference type="SUPFAM" id="SSF46689">
    <property type="entry name" value="Homeodomain-like"/>
    <property type="match status" value="1"/>
</dbReference>
<evidence type="ECO:0000256" key="2">
    <source>
        <dbReference type="ARBA" id="ARBA00023125"/>
    </source>
</evidence>
<evidence type="ECO:0000313" key="6">
    <source>
        <dbReference type="Proteomes" id="UP000190541"/>
    </source>
</evidence>
<evidence type="ECO:0000313" key="5">
    <source>
        <dbReference type="EMBL" id="SKB56483.1"/>
    </source>
</evidence>
<dbReference type="RefSeq" id="WP_079716704.1">
    <property type="nucleotide sequence ID" value="NZ_FUYS01000004.1"/>
</dbReference>
<feature type="domain" description="HTH araC/xylS-type" evidence="4">
    <location>
        <begin position="177"/>
        <end position="275"/>
    </location>
</feature>
<proteinExistence type="predicted"/>
<dbReference type="SMART" id="SM00342">
    <property type="entry name" value="HTH_ARAC"/>
    <property type="match status" value="1"/>
</dbReference>
<dbReference type="InterPro" id="IPR018060">
    <property type="entry name" value="HTH_AraC"/>
</dbReference>
<keyword evidence="3" id="KW-0804">Transcription</keyword>
<dbReference type="GO" id="GO:0003700">
    <property type="term" value="F:DNA-binding transcription factor activity"/>
    <property type="evidence" value="ECO:0007669"/>
    <property type="project" value="InterPro"/>
</dbReference>
<dbReference type="Proteomes" id="UP000190541">
    <property type="component" value="Unassembled WGS sequence"/>
</dbReference>
<dbReference type="GO" id="GO:0043565">
    <property type="term" value="F:sequence-specific DNA binding"/>
    <property type="evidence" value="ECO:0007669"/>
    <property type="project" value="InterPro"/>
</dbReference>